<proteinExistence type="predicted"/>
<keyword evidence="2" id="KW-1185">Reference proteome</keyword>
<organism evidence="1 2">
    <name type="scientific">Batillaria attramentaria</name>
    <dbReference type="NCBI Taxonomy" id="370345"/>
    <lineage>
        <taxon>Eukaryota</taxon>
        <taxon>Metazoa</taxon>
        <taxon>Spiralia</taxon>
        <taxon>Lophotrochozoa</taxon>
        <taxon>Mollusca</taxon>
        <taxon>Gastropoda</taxon>
        <taxon>Caenogastropoda</taxon>
        <taxon>Sorbeoconcha</taxon>
        <taxon>Cerithioidea</taxon>
        <taxon>Batillariidae</taxon>
        <taxon>Batillaria</taxon>
    </lineage>
</organism>
<protein>
    <submittedName>
        <fullName evidence="1">Uncharacterized protein</fullName>
    </submittedName>
</protein>
<dbReference type="AlphaFoldDB" id="A0ABD0K677"/>
<dbReference type="Proteomes" id="UP001519460">
    <property type="component" value="Unassembled WGS sequence"/>
</dbReference>
<gene>
    <name evidence="1" type="ORF">BaRGS_00026453</name>
</gene>
<reference evidence="1 2" key="1">
    <citation type="journal article" date="2023" name="Sci. Data">
        <title>Genome assembly of the Korean intertidal mud-creeper Batillaria attramentaria.</title>
        <authorList>
            <person name="Patra A.K."/>
            <person name="Ho P.T."/>
            <person name="Jun S."/>
            <person name="Lee S.J."/>
            <person name="Kim Y."/>
            <person name="Won Y.J."/>
        </authorList>
    </citation>
    <scope>NUCLEOTIDE SEQUENCE [LARGE SCALE GENOMIC DNA]</scope>
    <source>
        <strain evidence="1">Wonlab-2016</strain>
    </source>
</reference>
<dbReference type="EMBL" id="JACVVK020000247">
    <property type="protein sequence ID" value="KAK7482325.1"/>
    <property type="molecule type" value="Genomic_DNA"/>
</dbReference>
<comment type="caution">
    <text evidence="1">The sequence shown here is derived from an EMBL/GenBank/DDBJ whole genome shotgun (WGS) entry which is preliminary data.</text>
</comment>
<feature type="non-terminal residue" evidence="1">
    <location>
        <position position="1"/>
    </location>
</feature>
<name>A0ABD0K677_9CAEN</name>
<sequence>GLVEAVVKYRFTPEHGRLSCLHPMSVLAIRGLKRSVHIGPDSSQVGFSDAMLKLPFSCNLPAMPLLSCKLQHWSEANLGSSMAALIESC</sequence>
<accession>A0ABD0K677</accession>
<evidence type="ECO:0000313" key="2">
    <source>
        <dbReference type="Proteomes" id="UP001519460"/>
    </source>
</evidence>
<evidence type="ECO:0000313" key="1">
    <source>
        <dbReference type="EMBL" id="KAK7482325.1"/>
    </source>
</evidence>